<reference evidence="15 16" key="1">
    <citation type="submission" date="2020-06" db="EMBL/GenBank/DDBJ databases">
        <authorList>
            <consortium name="Wellcome Sanger Institute Data Sharing"/>
        </authorList>
    </citation>
    <scope>NUCLEOTIDE SEQUENCE [LARGE SCALE GENOMIC DNA]</scope>
</reference>
<dbReference type="PANTHER" id="PTHR13869">
    <property type="entry name" value="MYELIN P0 RELATED"/>
    <property type="match status" value="1"/>
</dbReference>
<evidence type="ECO:0000256" key="5">
    <source>
        <dbReference type="ARBA" id="ARBA00022989"/>
    </source>
</evidence>
<evidence type="ECO:0000256" key="8">
    <source>
        <dbReference type="ARBA" id="ARBA00023180"/>
    </source>
</evidence>
<accession>A0A8C4BUH2</accession>
<dbReference type="PRINTS" id="PR00213">
    <property type="entry name" value="MYELINP0"/>
</dbReference>
<evidence type="ECO:0000256" key="12">
    <source>
        <dbReference type="SAM" id="SignalP"/>
    </source>
</evidence>
<keyword evidence="16" id="KW-1185">Reference proteome</keyword>
<dbReference type="SMART" id="SM00409">
    <property type="entry name" value="IG"/>
    <property type="match status" value="1"/>
</dbReference>
<keyword evidence="6 11" id="KW-0472">Membrane</keyword>
<evidence type="ECO:0000256" key="1">
    <source>
        <dbReference type="ARBA" id="ARBA00004479"/>
    </source>
</evidence>
<dbReference type="Ensembl" id="ENSDCDT00010056376.1">
    <property type="protein sequence ID" value="ENSDCDP00010046179.1"/>
    <property type="gene ID" value="ENSDCDG00010028290.1"/>
</dbReference>
<feature type="compositionally biased region" description="Polar residues" evidence="10">
    <location>
        <begin position="217"/>
        <end position="228"/>
    </location>
</feature>
<evidence type="ECO:0000313" key="15">
    <source>
        <dbReference type="Ensembl" id="ENSDCDP00010059124.1"/>
    </source>
</evidence>
<evidence type="ECO:0000256" key="6">
    <source>
        <dbReference type="ARBA" id="ARBA00023136"/>
    </source>
</evidence>
<feature type="chain" id="PRO_5044680216" description="Ig-like domain-containing protein" evidence="12">
    <location>
        <begin position="32"/>
        <end position="264"/>
    </location>
</feature>
<keyword evidence="7" id="KW-1015">Disulfide bond</keyword>
<dbReference type="InterPro" id="IPR036179">
    <property type="entry name" value="Ig-like_dom_sf"/>
</dbReference>
<dbReference type="InterPro" id="IPR013106">
    <property type="entry name" value="Ig_V-set"/>
</dbReference>
<evidence type="ECO:0000256" key="4">
    <source>
        <dbReference type="ARBA" id="ARBA00022729"/>
    </source>
</evidence>
<feature type="transmembrane region" description="Helical" evidence="11">
    <location>
        <begin position="160"/>
        <end position="185"/>
    </location>
</feature>
<protein>
    <recommendedName>
        <fullName evidence="13">Ig-like domain-containing protein</fullName>
    </recommendedName>
</protein>
<name>A0A8C4BUH2_9TELE</name>
<feature type="region of interest" description="Disordered" evidence="10">
    <location>
        <begin position="196"/>
        <end position="231"/>
    </location>
</feature>
<evidence type="ECO:0000256" key="11">
    <source>
        <dbReference type="SAM" id="Phobius"/>
    </source>
</evidence>
<dbReference type="GeneID" id="114783586"/>
<keyword evidence="3 11" id="KW-0812">Transmembrane</keyword>
<gene>
    <name evidence="14" type="primary">LOC114783586</name>
    <name evidence="15" type="synonym">mpzl1l</name>
</gene>
<proteinExistence type="inferred from homology"/>
<dbReference type="InterPro" id="IPR007110">
    <property type="entry name" value="Ig-like_dom"/>
</dbReference>
<keyword evidence="4 12" id="KW-0732">Signal</keyword>
<dbReference type="PROSITE" id="PS50835">
    <property type="entry name" value="IG_LIKE"/>
    <property type="match status" value="1"/>
</dbReference>
<comment type="subcellular location">
    <subcellularLocation>
        <location evidence="1">Membrane</location>
        <topology evidence="1">Single-pass type I membrane protein</topology>
    </subcellularLocation>
</comment>
<reference evidence="14" key="2">
    <citation type="submission" date="2025-05" db="UniProtKB">
        <authorList>
            <consortium name="Ensembl"/>
        </authorList>
    </citation>
    <scope>IDENTIFICATION</scope>
</reference>
<comment type="similarity">
    <text evidence="2">Belongs to the myelin P0 protein family.</text>
</comment>
<dbReference type="Gene3D" id="2.60.40.10">
    <property type="entry name" value="Immunoglobulins"/>
    <property type="match status" value="1"/>
</dbReference>
<dbReference type="GO" id="GO:0009986">
    <property type="term" value="C:cell surface"/>
    <property type="evidence" value="ECO:0007669"/>
    <property type="project" value="TreeGrafter"/>
</dbReference>
<feature type="signal peptide" evidence="12">
    <location>
        <begin position="1"/>
        <end position="31"/>
    </location>
</feature>
<organism evidence="14 16">
    <name type="scientific">Denticeps clupeoides</name>
    <name type="common">denticle herring</name>
    <dbReference type="NCBI Taxonomy" id="299321"/>
    <lineage>
        <taxon>Eukaryota</taxon>
        <taxon>Metazoa</taxon>
        <taxon>Chordata</taxon>
        <taxon>Craniata</taxon>
        <taxon>Vertebrata</taxon>
        <taxon>Euteleostomi</taxon>
        <taxon>Actinopterygii</taxon>
        <taxon>Neopterygii</taxon>
        <taxon>Teleostei</taxon>
        <taxon>Clupei</taxon>
        <taxon>Clupeiformes</taxon>
        <taxon>Denticipitoidei</taxon>
        <taxon>Denticipitidae</taxon>
        <taxon>Denticeps</taxon>
    </lineage>
</organism>
<dbReference type="Proteomes" id="UP000694580">
    <property type="component" value="Chromosome 6"/>
</dbReference>
<dbReference type="OrthoDB" id="8831214at2759"/>
<dbReference type="GO" id="GO:0005886">
    <property type="term" value="C:plasma membrane"/>
    <property type="evidence" value="ECO:0007669"/>
    <property type="project" value="TreeGrafter"/>
</dbReference>
<evidence type="ECO:0000259" key="13">
    <source>
        <dbReference type="PROSITE" id="PS50835"/>
    </source>
</evidence>
<dbReference type="GeneTree" id="ENSGT01030000234556"/>
<dbReference type="GO" id="GO:0005925">
    <property type="term" value="C:focal adhesion"/>
    <property type="evidence" value="ECO:0007669"/>
    <property type="project" value="TreeGrafter"/>
</dbReference>
<feature type="domain" description="Ig-like" evidence="13">
    <location>
        <begin position="28"/>
        <end position="148"/>
    </location>
</feature>
<evidence type="ECO:0000256" key="3">
    <source>
        <dbReference type="ARBA" id="ARBA00022692"/>
    </source>
</evidence>
<dbReference type="AlphaFoldDB" id="A0A8C4BUH2"/>
<dbReference type="SUPFAM" id="SSF48726">
    <property type="entry name" value="Immunoglobulin"/>
    <property type="match status" value="1"/>
</dbReference>
<dbReference type="Pfam" id="PF07686">
    <property type="entry name" value="V-set"/>
    <property type="match status" value="1"/>
</dbReference>
<dbReference type="InterPro" id="IPR000920">
    <property type="entry name" value="Myelin_P0-rel"/>
</dbReference>
<dbReference type="Ensembl" id="ENSDCDT00010069835.1">
    <property type="protein sequence ID" value="ENSDCDP00010059124.1"/>
    <property type="gene ID" value="ENSDCDG00010033118.1"/>
</dbReference>
<evidence type="ECO:0000256" key="7">
    <source>
        <dbReference type="ARBA" id="ARBA00023157"/>
    </source>
</evidence>
<evidence type="ECO:0000313" key="16">
    <source>
        <dbReference type="Proteomes" id="UP000694580"/>
    </source>
</evidence>
<evidence type="ECO:0000256" key="10">
    <source>
        <dbReference type="SAM" id="MobiDB-lite"/>
    </source>
</evidence>
<keyword evidence="9" id="KW-0393">Immunoglobulin domain</keyword>
<evidence type="ECO:0000313" key="14">
    <source>
        <dbReference type="Ensembl" id="ENSDCDP00010046179.1"/>
    </source>
</evidence>
<dbReference type="FunFam" id="2.60.40.10:FF:000193">
    <property type="entry name" value="Myelin protein zero-like 1 like"/>
    <property type="match status" value="1"/>
</dbReference>
<evidence type="ECO:0000256" key="2">
    <source>
        <dbReference type="ARBA" id="ARBA00007180"/>
    </source>
</evidence>
<dbReference type="InterPro" id="IPR003599">
    <property type="entry name" value="Ig_sub"/>
</dbReference>
<dbReference type="SMART" id="SM00406">
    <property type="entry name" value="IGv"/>
    <property type="match status" value="1"/>
</dbReference>
<dbReference type="PANTHER" id="PTHR13869:SF19">
    <property type="entry name" value="MYELIN PROTEIN ZERO-LIKE PROTEIN 1"/>
    <property type="match status" value="1"/>
</dbReference>
<sequence>MGFGYLNPAHKNILLCGLFLRLIFGTLPVSAIDVYAPDELLVENGTTGILKCSFKSKEVVSSGATVSWSFVPEGSSESGTTFFHYAGGKPYPGDVPQFKERVLWVGDLNKKDASIQVNTMQFTDNGTYSCDVKNPPDIAGTASRTKVWVVMKESLPPNNAGIIAGAVIGSMICLFLIAIVSYLIIRRQQPRHDYEGCTSVESASSPALRPGKKAESSTEGSRCSSPSAPVQGPVIYAQLDHSGTKNANSFHKMEPVVYADIRKS</sequence>
<dbReference type="RefSeq" id="XP_028824925.1">
    <property type="nucleotide sequence ID" value="XM_028969092.1"/>
</dbReference>
<evidence type="ECO:0000256" key="9">
    <source>
        <dbReference type="ARBA" id="ARBA00023319"/>
    </source>
</evidence>
<dbReference type="InterPro" id="IPR013783">
    <property type="entry name" value="Ig-like_fold"/>
</dbReference>
<keyword evidence="5 11" id="KW-1133">Transmembrane helix</keyword>
<dbReference type="CDD" id="cd12087">
    <property type="entry name" value="TM_EGFR-like"/>
    <property type="match status" value="1"/>
</dbReference>
<keyword evidence="8" id="KW-0325">Glycoprotein</keyword>